<reference evidence="1 2" key="1">
    <citation type="submission" date="2018-02" db="EMBL/GenBank/DDBJ databases">
        <title>Draft genome of wild Prunus yedoensis var. nudiflora.</title>
        <authorList>
            <person name="Baek S."/>
            <person name="Kim J.-H."/>
            <person name="Choi K."/>
            <person name="Kim G.-B."/>
            <person name="Cho A."/>
            <person name="Jang H."/>
            <person name="Shin C.-H."/>
            <person name="Yu H.-J."/>
            <person name="Mun J.-H."/>
        </authorList>
    </citation>
    <scope>NUCLEOTIDE SEQUENCE [LARGE SCALE GENOMIC DNA]</scope>
    <source>
        <strain evidence="2">cv. Jeju island</strain>
        <tissue evidence="1">Leaf</tissue>
    </source>
</reference>
<dbReference type="EMBL" id="PJQY01001937">
    <property type="protein sequence ID" value="PQP98067.1"/>
    <property type="molecule type" value="Genomic_DNA"/>
</dbReference>
<evidence type="ECO:0000313" key="2">
    <source>
        <dbReference type="Proteomes" id="UP000250321"/>
    </source>
</evidence>
<keyword evidence="2" id="KW-1185">Reference proteome</keyword>
<comment type="caution">
    <text evidence="1">The sequence shown here is derived from an EMBL/GenBank/DDBJ whole genome shotgun (WGS) entry which is preliminary data.</text>
</comment>
<name>A0A314Y2F3_PRUYE</name>
<dbReference type="AlphaFoldDB" id="A0A314Y2F3"/>
<sequence length="74" mass="8155">MGEGCYGYACSLMFDCARVAYLSNHGFQVVFGSSEISCPPPHLMREAHALLPLPHGIAGLWQLSFLRQVCWLVA</sequence>
<protein>
    <submittedName>
        <fullName evidence="1">Uncharacterized protein</fullName>
    </submittedName>
</protein>
<organism evidence="1 2">
    <name type="scientific">Prunus yedoensis var. nudiflora</name>
    <dbReference type="NCBI Taxonomy" id="2094558"/>
    <lineage>
        <taxon>Eukaryota</taxon>
        <taxon>Viridiplantae</taxon>
        <taxon>Streptophyta</taxon>
        <taxon>Embryophyta</taxon>
        <taxon>Tracheophyta</taxon>
        <taxon>Spermatophyta</taxon>
        <taxon>Magnoliopsida</taxon>
        <taxon>eudicotyledons</taxon>
        <taxon>Gunneridae</taxon>
        <taxon>Pentapetalae</taxon>
        <taxon>rosids</taxon>
        <taxon>fabids</taxon>
        <taxon>Rosales</taxon>
        <taxon>Rosaceae</taxon>
        <taxon>Amygdaloideae</taxon>
        <taxon>Amygdaleae</taxon>
        <taxon>Prunus</taxon>
    </lineage>
</organism>
<gene>
    <name evidence="1" type="ORF">Pyn_16782</name>
</gene>
<accession>A0A314Y2F3</accession>
<dbReference type="Proteomes" id="UP000250321">
    <property type="component" value="Unassembled WGS sequence"/>
</dbReference>
<proteinExistence type="predicted"/>
<evidence type="ECO:0000313" key="1">
    <source>
        <dbReference type="EMBL" id="PQP98067.1"/>
    </source>
</evidence>